<dbReference type="InterPro" id="IPR050482">
    <property type="entry name" value="Sensor_HK_TwoCompSys"/>
</dbReference>
<keyword evidence="10" id="KW-0472">Membrane</keyword>
<dbReference type="InterPro" id="IPR036890">
    <property type="entry name" value="HATPase_C_sf"/>
</dbReference>
<dbReference type="Proteomes" id="UP000184440">
    <property type="component" value="Unassembled WGS sequence"/>
</dbReference>
<name>A0A1M7Q6C9_9ACTN</name>
<dbReference type="Gene3D" id="1.20.5.1930">
    <property type="match status" value="1"/>
</dbReference>
<dbReference type="EC" id="2.7.13.3" evidence="2"/>
<evidence type="ECO:0000256" key="7">
    <source>
        <dbReference type="ARBA" id="ARBA00022840"/>
    </source>
</evidence>
<keyword evidence="7" id="KW-0067">ATP-binding</keyword>
<dbReference type="InterPro" id="IPR011712">
    <property type="entry name" value="Sig_transdc_His_kin_sub3_dim/P"/>
</dbReference>
<dbReference type="PANTHER" id="PTHR24421">
    <property type="entry name" value="NITRATE/NITRITE SENSOR PROTEIN NARX-RELATED"/>
    <property type="match status" value="1"/>
</dbReference>
<keyword evidence="10" id="KW-1133">Transmembrane helix</keyword>
<feature type="domain" description="Putative sensor" evidence="12">
    <location>
        <begin position="52"/>
        <end position="234"/>
    </location>
</feature>
<evidence type="ECO:0000259" key="11">
    <source>
        <dbReference type="Pfam" id="PF07730"/>
    </source>
</evidence>
<dbReference type="GO" id="GO:0000155">
    <property type="term" value="F:phosphorelay sensor kinase activity"/>
    <property type="evidence" value="ECO:0007669"/>
    <property type="project" value="InterPro"/>
</dbReference>
<keyword evidence="3" id="KW-0597">Phosphoprotein</keyword>
<dbReference type="OrthoDB" id="4198152at2"/>
<evidence type="ECO:0000313" key="13">
    <source>
        <dbReference type="EMBL" id="SHN25845.1"/>
    </source>
</evidence>
<evidence type="ECO:0000256" key="3">
    <source>
        <dbReference type="ARBA" id="ARBA00022553"/>
    </source>
</evidence>
<dbReference type="AlphaFoldDB" id="A0A1M7Q6C9"/>
<evidence type="ECO:0000313" key="14">
    <source>
        <dbReference type="Proteomes" id="UP000184440"/>
    </source>
</evidence>
<dbReference type="GO" id="GO:0046983">
    <property type="term" value="F:protein dimerization activity"/>
    <property type="evidence" value="ECO:0007669"/>
    <property type="project" value="InterPro"/>
</dbReference>
<comment type="catalytic activity">
    <reaction evidence="1">
        <text>ATP + protein L-histidine = ADP + protein N-phospho-L-histidine.</text>
        <dbReference type="EC" id="2.7.13.3"/>
    </reaction>
</comment>
<gene>
    <name evidence="13" type="ORF">SAMN05443668_104197</name>
</gene>
<dbReference type="EMBL" id="FRCS01000004">
    <property type="protein sequence ID" value="SHN25845.1"/>
    <property type="molecule type" value="Genomic_DNA"/>
</dbReference>
<evidence type="ECO:0000256" key="1">
    <source>
        <dbReference type="ARBA" id="ARBA00000085"/>
    </source>
</evidence>
<evidence type="ECO:0000259" key="12">
    <source>
        <dbReference type="Pfam" id="PF13796"/>
    </source>
</evidence>
<keyword evidence="6 13" id="KW-0418">Kinase</keyword>
<dbReference type="Pfam" id="PF07730">
    <property type="entry name" value="HisKA_3"/>
    <property type="match status" value="1"/>
</dbReference>
<sequence>MTSSSPTLAVAAPPGRTSQFGRGERPRTAWQALTRPPGRFLLSSWPWRGFVYLVSGSALGLVVAVGLFVVVVTGAVLALFMFGLLILAVVPLVGLVVAPIERWRLRLVDEVPIVDPHHPPPRPGPWAWFTHRYREAATWRDLAATLLLTVLGIADMIGLSIAVTLVGVLLTAPLIVLAGQSEGSGTIQMGPDWEIETATEALLLVPVGLVLLVVFAYAVTAWAAGRAQLTRLLLAGRDAEPGERVVALTRSRARLVDAFQAERRRIERDLHDGAQQRLVALTVELGLARLDLPADSDAGRRVASAHDQAKLALGELRELIRGVHPQLLTDRGLAPAVADVASRTSVPVTVEIVTPRRLPREIEAAAYFVVTEALTNVDRHSGAASAIVRGRIDDGRLIVEVIDDGVGGADAARGTGLVGLADRVSVVDGVLTLVSPIGGPTLLRVEIPC</sequence>
<dbReference type="GO" id="GO:0016020">
    <property type="term" value="C:membrane"/>
    <property type="evidence" value="ECO:0007669"/>
    <property type="project" value="InterPro"/>
</dbReference>
<feature type="transmembrane region" description="Helical" evidence="10">
    <location>
        <begin position="142"/>
        <end position="175"/>
    </location>
</feature>
<dbReference type="SUPFAM" id="SSF55874">
    <property type="entry name" value="ATPase domain of HSP90 chaperone/DNA topoisomerase II/histidine kinase"/>
    <property type="match status" value="1"/>
</dbReference>
<keyword evidence="10" id="KW-0812">Transmembrane</keyword>
<keyword evidence="8" id="KW-0902">Two-component regulatory system</keyword>
<keyword evidence="14" id="KW-1185">Reference proteome</keyword>
<dbReference type="GO" id="GO:0005524">
    <property type="term" value="F:ATP binding"/>
    <property type="evidence" value="ECO:0007669"/>
    <property type="project" value="UniProtKB-KW"/>
</dbReference>
<dbReference type="PANTHER" id="PTHR24421:SF10">
    <property type="entry name" value="NITRATE_NITRITE SENSOR PROTEIN NARQ"/>
    <property type="match status" value="1"/>
</dbReference>
<feature type="domain" description="Signal transduction histidine kinase subgroup 3 dimerisation and phosphoacceptor" evidence="11">
    <location>
        <begin position="262"/>
        <end position="327"/>
    </location>
</feature>
<dbReference type="InterPro" id="IPR025828">
    <property type="entry name" value="Put_sensor_dom"/>
</dbReference>
<dbReference type="Gene3D" id="3.30.565.10">
    <property type="entry name" value="Histidine kinase-like ATPase, C-terminal domain"/>
    <property type="match status" value="1"/>
</dbReference>
<evidence type="ECO:0000256" key="9">
    <source>
        <dbReference type="SAM" id="MobiDB-lite"/>
    </source>
</evidence>
<feature type="region of interest" description="Disordered" evidence="9">
    <location>
        <begin position="1"/>
        <end position="27"/>
    </location>
</feature>
<feature type="transmembrane region" description="Helical" evidence="10">
    <location>
        <begin position="49"/>
        <end position="71"/>
    </location>
</feature>
<evidence type="ECO:0000256" key="2">
    <source>
        <dbReference type="ARBA" id="ARBA00012438"/>
    </source>
</evidence>
<feature type="transmembrane region" description="Helical" evidence="10">
    <location>
        <begin position="77"/>
        <end position="98"/>
    </location>
</feature>
<keyword evidence="5" id="KW-0547">Nucleotide-binding</keyword>
<feature type="transmembrane region" description="Helical" evidence="10">
    <location>
        <begin position="201"/>
        <end position="224"/>
    </location>
</feature>
<protein>
    <recommendedName>
        <fullName evidence="2">histidine kinase</fullName>
        <ecNumber evidence="2">2.7.13.3</ecNumber>
    </recommendedName>
</protein>
<reference evidence="13 14" key="1">
    <citation type="submission" date="2016-11" db="EMBL/GenBank/DDBJ databases">
        <authorList>
            <person name="Jaros S."/>
            <person name="Januszkiewicz K."/>
            <person name="Wedrychowicz H."/>
        </authorList>
    </citation>
    <scope>NUCLEOTIDE SEQUENCE [LARGE SCALE GENOMIC DNA]</scope>
    <source>
        <strain evidence="13 14">DSM 46144</strain>
    </source>
</reference>
<evidence type="ECO:0000256" key="4">
    <source>
        <dbReference type="ARBA" id="ARBA00022679"/>
    </source>
</evidence>
<evidence type="ECO:0000256" key="6">
    <source>
        <dbReference type="ARBA" id="ARBA00022777"/>
    </source>
</evidence>
<dbReference type="CDD" id="cd16917">
    <property type="entry name" value="HATPase_UhpB-NarQ-NarX-like"/>
    <property type="match status" value="1"/>
</dbReference>
<accession>A0A1M7Q6C9</accession>
<keyword evidence="4" id="KW-0808">Transferase</keyword>
<evidence type="ECO:0000256" key="10">
    <source>
        <dbReference type="SAM" id="Phobius"/>
    </source>
</evidence>
<proteinExistence type="predicted"/>
<dbReference type="RefSeq" id="WP_143175225.1">
    <property type="nucleotide sequence ID" value="NZ_FRCS01000004.1"/>
</dbReference>
<evidence type="ECO:0000256" key="5">
    <source>
        <dbReference type="ARBA" id="ARBA00022741"/>
    </source>
</evidence>
<evidence type="ECO:0000256" key="8">
    <source>
        <dbReference type="ARBA" id="ARBA00023012"/>
    </source>
</evidence>
<dbReference type="STRING" id="134849.SAMN05443668_104197"/>
<organism evidence="13 14">
    <name type="scientific">Cryptosporangium aurantiacum</name>
    <dbReference type="NCBI Taxonomy" id="134849"/>
    <lineage>
        <taxon>Bacteria</taxon>
        <taxon>Bacillati</taxon>
        <taxon>Actinomycetota</taxon>
        <taxon>Actinomycetes</taxon>
        <taxon>Cryptosporangiales</taxon>
        <taxon>Cryptosporangiaceae</taxon>
        <taxon>Cryptosporangium</taxon>
    </lineage>
</organism>
<dbReference type="Pfam" id="PF13796">
    <property type="entry name" value="Sensor"/>
    <property type="match status" value="1"/>
</dbReference>